<dbReference type="Proteomes" id="UP000266489">
    <property type="component" value="Unassembled WGS sequence"/>
</dbReference>
<evidence type="ECO:0000313" key="1">
    <source>
        <dbReference type="EMBL" id="RIE07426.1"/>
    </source>
</evidence>
<gene>
    <name evidence="1" type="ORF">SMC5_09740</name>
</gene>
<dbReference type="EMBL" id="QXIU01000236">
    <property type="protein sequence ID" value="RIE07426.1"/>
    <property type="molecule type" value="Genomic_DNA"/>
</dbReference>
<organism evidence="1 2">
    <name type="scientific">Candidatus Cryosericum odellii</name>
    <dbReference type="NCBI Taxonomy" id="2290917"/>
    <lineage>
        <taxon>Bacteria</taxon>
        <taxon>Pseudomonadati</taxon>
        <taxon>Caldisericota/Cryosericota group</taxon>
        <taxon>Candidatus Cryosericota</taxon>
        <taxon>Candidatus Cryosericia</taxon>
        <taxon>Candidatus Cryosericales</taxon>
        <taxon>Candidatus Cryosericaceae</taxon>
        <taxon>Candidatus Cryosericum</taxon>
    </lineage>
</organism>
<dbReference type="AlphaFoldDB" id="A0A398CVK4"/>
<dbReference type="RefSeq" id="WP_119120566.1">
    <property type="nucleotide sequence ID" value="NZ_QXIU01000236.1"/>
</dbReference>
<accession>A0A398CVK4</accession>
<name>A0A398CVK4_9BACT</name>
<evidence type="ECO:0000313" key="2">
    <source>
        <dbReference type="Proteomes" id="UP000266489"/>
    </source>
</evidence>
<protein>
    <submittedName>
        <fullName evidence="1">Uncharacterized protein</fullName>
    </submittedName>
</protein>
<reference evidence="1 2" key="1">
    <citation type="submission" date="2018-09" db="EMBL/GenBank/DDBJ databases">
        <title>Discovery and Ecogenomic Context for Candidatus Cryosericales, a Global Caldiserica Order Active in Thawing Permafrost.</title>
        <authorList>
            <person name="Martinez M.A."/>
            <person name="Woodcroft B.J."/>
            <person name="Ignacio Espinoza J.C."/>
            <person name="Zayed A."/>
            <person name="Singleton C.M."/>
            <person name="Boyd J."/>
            <person name="Li Y.-F."/>
            <person name="Purvine S."/>
            <person name="Maughan H."/>
            <person name="Hodgkins S.B."/>
            <person name="Anderson D."/>
            <person name="Sederholm M."/>
            <person name="Temperton B."/>
            <person name="Saleska S.R."/>
            <person name="Tyson G.W."/>
            <person name="Rich V.I."/>
        </authorList>
    </citation>
    <scope>NUCLEOTIDE SEQUENCE [LARGE SCALE GENOMIC DNA]</scope>
    <source>
        <strain evidence="1 2">SMC5</strain>
    </source>
</reference>
<dbReference type="InterPro" id="IPR011047">
    <property type="entry name" value="Quinoprotein_ADH-like_sf"/>
</dbReference>
<dbReference type="SUPFAM" id="SSF50998">
    <property type="entry name" value="Quinoprotein alcohol dehydrogenase-like"/>
    <property type="match status" value="1"/>
</dbReference>
<sequence>MIKVAADVDAAGIINVNTLQVYADEGTQARPSDFVPAATFLDDVRSIRATVAQASTKAEFLASAASERSDDNLTSYENVELFTPDGMTLRYRALDWRNKNDTTGKVWRTIDASLGTLDAANPSAIQYCGGFAYFTLRDDVSHIYSCSQTSKPTVVLTVAGSIGMFSISPDRRFAAVAMKKAGSASPGWAKTLDLWSLEDKKIISTIKADDRTGYYDLSPEWGDQGWWVVAHMSQSQSPVLTYIFTSYTHFMPAASGFVQASFDSNSPDHVSVTRYEAKTAIPLENEAGNIGVAFDPTTNTVAYGSWDNLLDAGTVAPKLFLYDIITGNTHGIGSLPLTTLPPVWIGPDALEYSTTLGLRGTSTSNWVTLYNVLKPR</sequence>
<comment type="caution">
    <text evidence="1">The sequence shown here is derived from an EMBL/GenBank/DDBJ whole genome shotgun (WGS) entry which is preliminary data.</text>
</comment>
<proteinExistence type="predicted"/>